<gene>
    <name evidence="3" type="ORF">Lepil_3975</name>
</gene>
<dbReference type="InterPro" id="IPR051803">
    <property type="entry name" value="TA_system_RelE-like_toxin"/>
</dbReference>
<comment type="similarity">
    <text evidence="1">Belongs to the RelE toxin family.</text>
</comment>
<dbReference type="EMBL" id="JH597773">
    <property type="protein sequence ID" value="EHQ08624.1"/>
    <property type="molecule type" value="Genomic_DNA"/>
</dbReference>
<dbReference type="InterPro" id="IPR007712">
    <property type="entry name" value="RelE/ParE_toxin"/>
</dbReference>
<dbReference type="HOGENOM" id="CLU_147162_8_5_12"/>
<dbReference type="Gene3D" id="3.30.2310.20">
    <property type="entry name" value="RelE-like"/>
    <property type="match status" value="1"/>
</dbReference>
<dbReference type="AlphaFoldDB" id="H2CB29"/>
<dbReference type="Pfam" id="PF05016">
    <property type="entry name" value="ParE_toxin"/>
    <property type="match status" value="1"/>
</dbReference>
<dbReference type="Proteomes" id="UP000005737">
    <property type="component" value="Unassembled WGS sequence"/>
</dbReference>
<dbReference type="RefSeq" id="WP_002775484.1">
    <property type="nucleotide sequence ID" value="NZ_JH597773.1"/>
</dbReference>
<evidence type="ECO:0000256" key="1">
    <source>
        <dbReference type="ARBA" id="ARBA00006226"/>
    </source>
</evidence>
<dbReference type="InterPro" id="IPR035093">
    <property type="entry name" value="RelE/ParE_toxin_dom_sf"/>
</dbReference>
<keyword evidence="2" id="KW-1277">Toxin-antitoxin system</keyword>
<accession>H2CB29</accession>
<sequence>MVKRVIWSRKAIADRISILDYWQKRIGSTSYSARLDAEIRRVVKMIAQYPAIGRTLEGRHERFFVISHYLIVYAEKPDRIEILHVWDSRRNPDTLIP</sequence>
<evidence type="ECO:0000313" key="3">
    <source>
        <dbReference type="EMBL" id="EHQ08624.1"/>
    </source>
</evidence>
<evidence type="ECO:0000256" key="2">
    <source>
        <dbReference type="ARBA" id="ARBA00022649"/>
    </source>
</evidence>
<name>H2CB29_9LEPT</name>
<dbReference type="PANTHER" id="PTHR33755">
    <property type="entry name" value="TOXIN PARE1-RELATED"/>
    <property type="match status" value="1"/>
</dbReference>
<proteinExistence type="inferred from homology"/>
<dbReference type="STRING" id="183.GCA_002009735_02397"/>
<keyword evidence="4" id="KW-1185">Reference proteome</keyword>
<reference evidence="3 4" key="1">
    <citation type="submission" date="2011-10" db="EMBL/GenBank/DDBJ databases">
        <title>The Improved High-Quality Draft genome of Leptonema illini DSM 21528.</title>
        <authorList>
            <consortium name="US DOE Joint Genome Institute (JGI-PGF)"/>
            <person name="Lucas S."/>
            <person name="Copeland A."/>
            <person name="Lapidus A."/>
            <person name="Glavina del Rio T."/>
            <person name="Dalin E."/>
            <person name="Tice H."/>
            <person name="Bruce D."/>
            <person name="Goodwin L."/>
            <person name="Pitluck S."/>
            <person name="Peters L."/>
            <person name="Mikhailova N."/>
            <person name="Held B."/>
            <person name="Kyrpides N."/>
            <person name="Mavromatis K."/>
            <person name="Ivanova N."/>
            <person name="Markowitz V."/>
            <person name="Cheng J.-F."/>
            <person name="Hugenholtz P."/>
            <person name="Woyke T."/>
            <person name="Wu D."/>
            <person name="Gronow S."/>
            <person name="Wellnitz S."/>
            <person name="Brambilla E.-M."/>
            <person name="Klenk H.-P."/>
            <person name="Eisen J.A."/>
        </authorList>
    </citation>
    <scope>NUCLEOTIDE SEQUENCE [LARGE SCALE GENOMIC DNA]</scope>
    <source>
        <strain evidence="3 4">DSM 21528</strain>
    </source>
</reference>
<evidence type="ECO:0000313" key="4">
    <source>
        <dbReference type="Proteomes" id="UP000005737"/>
    </source>
</evidence>
<organism evidence="3 4">
    <name type="scientific">Leptonema illini DSM 21528</name>
    <dbReference type="NCBI Taxonomy" id="929563"/>
    <lineage>
        <taxon>Bacteria</taxon>
        <taxon>Pseudomonadati</taxon>
        <taxon>Spirochaetota</taxon>
        <taxon>Spirochaetia</taxon>
        <taxon>Leptospirales</taxon>
        <taxon>Leptospiraceae</taxon>
        <taxon>Leptonema</taxon>
    </lineage>
</organism>
<protein>
    <submittedName>
        <fullName evidence="3">Plasmid stabilization system</fullName>
    </submittedName>
</protein>